<evidence type="ECO:0000313" key="1">
    <source>
        <dbReference type="EMBL" id="TCO95904.1"/>
    </source>
</evidence>
<sequence>MDMKDILGVSEPLCKLIETMQSGCSWIFKPNQIKRIAAVSSDIASLEANADLKKSLKKALAEDTINMTRTAREQRQFDNIVNIYADAARELQIIDNIDKTPVDPDWSARFFDYAKDISNEEAQAVWAKILAGEIVKPGSFFKRTLSVLRDIEPFEAKWFAEICQFVLADCLISSTCITQKLYRLNQLQSLMDCGLINSTACQFTLNEGETELQGKTHSIRLLTSQMETPPRVSLFSIYTLTDAGIQLYRITPAKSHQTYMTNLKEQIERQYNIKAELIQIGE</sequence>
<dbReference type="Pfam" id="PF10987">
    <property type="entry name" value="DUF2806"/>
    <property type="match status" value="1"/>
</dbReference>
<dbReference type="RefSeq" id="WP_165899386.1">
    <property type="nucleotide sequence ID" value="NZ_SLXB01000002.1"/>
</dbReference>
<dbReference type="EMBL" id="SLXB01000002">
    <property type="protein sequence ID" value="TCO95904.1"/>
    <property type="molecule type" value="Genomic_DNA"/>
</dbReference>
<protein>
    <submittedName>
        <fullName evidence="1">Uncharacterized protein DUF2806</fullName>
    </submittedName>
</protein>
<accession>A0A4R2LUK1</accession>
<comment type="caution">
    <text evidence="1">The sequence shown here is derived from an EMBL/GenBank/DDBJ whole genome shotgun (WGS) entry which is preliminary data.</text>
</comment>
<dbReference type="Proteomes" id="UP000295600">
    <property type="component" value="Unassembled WGS sequence"/>
</dbReference>
<dbReference type="AlphaFoldDB" id="A0A4R2LUK1"/>
<dbReference type="InterPro" id="IPR021254">
    <property type="entry name" value="DUF2806"/>
</dbReference>
<reference evidence="1 2" key="1">
    <citation type="submission" date="2019-03" db="EMBL/GenBank/DDBJ databases">
        <title>Genomic Encyclopedia of Type Strains, Phase IV (KMG-IV): sequencing the most valuable type-strain genomes for metagenomic binning, comparative biology and taxonomic classification.</title>
        <authorList>
            <person name="Goeker M."/>
        </authorList>
    </citation>
    <scope>NUCLEOTIDE SEQUENCE [LARGE SCALE GENOMIC DNA]</scope>
    <source>
        <strain evidence="1 2">DSM 23917</strain>
    </source>
</reference>
<evidence type="ECO:0000313" key="2">
    <source>
        <dbReference type="Proteomes" id="UP000295600"/>
    </source>
</evidence>
<proteinExistence type="predicted"/>
<gene>
    <name evidence="1" type="ORF">EV202_1022</name>
</gene>
<organism evidence="1 2">
    <name type="scientific">Prevotella heparinolytica</name>
    <dbReference type="NCBI Taxonomy" id="28113"/>
    <lineage>
        <taxon>Bacteria</taxon>
        <taxon>Pseudomonadati</taxon>
        <taxon>Bacteroidota</taxon>
        <taxon>Bacteroidia</taxon>
        <taxon>Bacteroidales</taxon>
        <taxon>Bacteroidaceae</taxon>
        <taxon>Bacteroides</taxon>
    </lineage>
</organism>
<name>A0A4R2LUK1_9BACE</name>